<dbReference type="Proteomes" id="UP000189940">
    <property type="component" value="Unassembled WGS sequence"/>
</dbReference>
<protein>
    <submittedName>
        <fullName evidence="1">Uncharacterized protein</fullName>
    </submittedName>
</protein>
<sequence length="66" mass="7851">MSLHIRVKHDKTFQERLDEEAQRLLEEAEKSPSEAYRDLLMRRVSQIEASSRVQKWLASAELRRPT</sequence>
<proteinExistence type="predicted"/>
<dbReference type="EMBL" id="MWPQ01000063">
    <property type="protein sequence ID" value="OPH81451.1"/>
    <property type="molecule type" value="Genomic_DNA"/>
</dbReference>
<name>A0A1V4HU01_NITVU</name>
<accession>A0A1V4HU01</accession>
<reference evidence="1 2" key="1">
    <citation type="submission" date="2017-02" db="EMBL/GenBank/DDBJ databases">
        <title>Genome sequence of the nitrite-oxidizing bacterium Nitrobacter vulgaris strain Ab1.</title>
        <authorList>
            <person name="Mellbye B.L."/>
            <person name="Davis E.W."/>
            <person name="Spieck E."/>
            <person name="Chang J.H."/>
            <person name="Bottomley P.J."/>
            <person name="Sayavedra-Soto L.A."/>
        </authorList>
    </citation>
    <scope>NUCLEOTIDE SEQUENCE [LARGE SCALE GENOMIC DNA]</scope>
    <source>
        <strain evidence="1 2">Ab1</strain>
    </source>
</reference>
<evidence type="ECO:0000313" key="2">
    <source>
        <dbReference type="Proteomes" id="UP000189940"/>
    </source>
</evidence>
<evidence type="ECO:0000313" key="1">
    <source>
        <dbReference type="EMBL" id="OPH81451.1"/>
    </source>
</evidence>
<dbReference type="OrthoDB" id="8128823at2"/>
<gene>
    <name evidence="1" type="ORF">B2M20_17540</name>
</gene>
<dbReference type="AlphaFoldDB" id="A0A1V4HU01"/>
<comment type="caution">
    <text evidence="1">The sequence shown here is derived from an EMBL/GenBank/DDBJ whole genome shotgun (WGS) entry which is preliminary data.</text>
</comment>
<keyword evidence="2" id="KW-1185">Reference proteome</keyword>
<dbReference type="RefSeq" id="WP_079448316.1">
    <property type="nucleotide sequence ID" value="NZ_JAVDPZ010000058.1"/>
</dbReference>
<organism evidence="1 2">
    <name type="scientific">Nitrobacter vulgaris</name>
    <dbReference type="NCBI Taxonomy" id="29421"/>
    <lineage>
        <taxon>Bacteria</taxon>
        <taxon>Pseudomonadati</taxon>
        <taxon>Pseudomonadota</taxon>
        <taxon>Alphaproteobacteria</taxon>
        <taxon>Hyphomicrobiales</taxon>
        <taxon>Nitrobacteraceae</taxon>
        <taxon>Nitrobacter</taxon>
    </lineage>
</organism>